<dbReference type="InterPro" id="IPR007393">
    <property type="entry name" value="YlxR_dom"/>
</dbReference>
<organism evidence="2 3">
    <name type="scientific">Brevibacterium pityocampae</name>
    <dbReference type="NCBI Taxonomy" id="506594"/>
    <lineage>
        <taxon>Bacteria</taxon>
        <taxon>Bacillati</taxon>
        <taxon>Actinomycetota</taxon>
        <taxon>Actinomycetes</taxon>
        <taxon>Micrococcales</taxon>
        <taxon>Brevibacteriaceae</taxon>
        <taxon>Brevibacterium</taxon>
    </lineage>
</organism>
<dbReference type="InterPro" id="IPR035931">
    <property type="entry name" value="YlxR-like_sf"/>
</dbReference>
<dbReference type="PANTHER" id="PTHR34215:SF1">
    <property type="entry name" value="YLXR DOMAIN-CONTAINING PROTEIN"/>
    <property type="match status" value="1"/>
</dbReference>
<dbReference type="Proteomes" id="UP001500642">
    <property type="component" value="Unassembled WGS sequence"/>
</dbReference>
<evidence type="ECO:0000313" key="3">
    <source>
        <dbReference type="Proteomes" id="UP001500642"/>
    </source>
</evidence>
<reference evidence="3" key="1">
    <citation type="journal article" date="2019" name="Int. J. Syst. Evol. Microbiol.">
        <title>The Global Catalogue of Microorganisms (GCM) 10K type strain sequencing project: providing services to taxonomists for standard genome sequencing and annotation.</title>
        <authorList>
            <consortium name="The Broad Institute Genomics Platform"/>
            <consortium name="The Broad Institute Genome Sequencing Center for Infectious Disease"/>
            <person name="Wu L."/>
            <person name="Ma J."/>
        </authorList>
    </citation>
    <scope>NUCLEOTIDE SEQUENCE [LARGE SCALE GENOMIC DNA]</scope>
    <source>
        <strain evidence="3">JCM 17808</strain>
    </source>
</reference>
<gene>
    <name evidence="2" type="ORF">GCM10023167_26040</name>
</gene>
<sequence>MCIACRRRGPQSALLRLTVQRGDPPQAVVDVRRRLPGRGAWIHPTVECWQAARKKNAFARAFRVARIEPPEIPRWIHHSTEERVHQMETNQ</sequence>
<feature type="domain" description="YlxR" evidence="1">
    <location>
        <begin position="1"/>
        <end position="68"/>
    </location>
</feature>
<dbReference type="PANTHER" id="PTHR34215">
    <property type="entry name" value="BLL0784 PROTEIN"/>
    <property type="match status" value="1"/>
</dbReference>
<dbReference type="InterPro" id="IPR037465">
    <property type="entry name" value="YlxR"/>
</dbReference>
<comment type="caution">
    <text evidence="2">The sequence shown here is derived from an EMBL/GenBank/DDBJ whole genome shotgun (WGS) entry which is preliminary data.</text>
</comment>
<proteinExistence type="predicted"/>
<dbReference type="Pfam" id="PF04296">
    <property type="entry name" value="YlxR"/>
    <property type="match status" value="1"/>
</dbReference>
<dbReference type="Gene3D" id="3.30.1230.10">
    <property type="entry name" value="YlxR-like"/>
    <property type="match status" value="1"/>
</dbReference>
<accession>A0ABP8JSN9</accession>
<dbReference type="SUPFAM" id="SSF64376">
    <property type="entry name" value="YlxR-like"/>
    <property type="match status" value="1"/>
</dbReference>
<protein>
    <recommendedName>
        <fullName evidence="1">YlxR domain-containing protein</fullName>
    </recommendedName>
</protein>
<evidence type="ECO:0000313" key="2">
    <source>
        <dbReference type="EMBL" id="GAA4395588.1"/>
    </source>
</evidence>
<evidence type="ECO:0000259" key="1">
    <source>
        <dbReference type="Pfam" id="PF04296"/>
    </source>
</evidence>
<name>A0ABP8JSN9_9MICO</name>
<dbReference type="EMBL" id="BAABGL010000036">
    <property type="protein sequence ID" value="GAA4395588.1"/>
    <property type="molecule type" value="Genomic_DNA"/>
</dbReference>
<keyword evidence="3" id="KW-1185">Reference proteome</keyword>